<dbReference type="Proteomes" id="UP000054532">
    <property type="component" value="Unassembled WGS sequence"/>
</dbReference>
<accession>W2N6Z8</accession>
<name>W2N6Z8_PHYNI</name>
<feature type="region of interest" description="Disordered" evidence="1">
    <location>
        <begin position="1"/>
        <end position="23"/>
    </location>
</feature>
<evidence type="ECO:0000256" key="1">
    <source>
        <dbReference type="SAM" id="MobiDB-lite"/>
    </source>
</evidence>
<protein>
    <submittedName>
        <fullName evidence="2">Uncharacterized protein</fullName>
    </submittedName>
</protein>
<gene>
    <name evidence="2" type="ORF">L914_10314</name>
</gene>
<dbReference type="AlphaFoldDB" id="W2N6Z8"/>
<evidence type="ECO:0000313" key="2">
    <source>
        <dbReference type="EMBL" id="ETM44452.1"/>
    </source>
</evidence>
<proteinExistence type="predicted"/>
<sequence>MSANRHGEETRQRKRDTLQENISPTDSAHFMATSVLWLDAIRVNIIVVMNLECHHSCRYTPFL</sequence>
<feature type="compositionally biased region" description="Basic and acidic residues" evidence="1">
    <location>
        <begin position="1"/>
        <end position="18"/>
    </location>
</feature>
<organism evidence="2">
    <name type="scientific">Phytophthora nicotianae</name>
    <name type="common">Potato buckeye rot agent</name>
    <name type="synonym">Phytophthora parasitica</name>
    <dbReference type="NCBI Taxonomy" id="4792"/>
    <lineage>
        <taxon>Eukaryota</taxon>
        <taxon>Sar</taxon>
        <taxon>Stramenopiles</taxon>
        <taxon>Oomycota</taxon>
        <taxon>Peronosporomycetes</taxon>
        <taxon>Peronosporales</taxon>
        <taxon>Peronosporaceae</taxon>
        <taxon>Phytophthora</taxon>
    </lineage>
</organism>
<reference evidence="2" key="1">
    <citation type="submission" date="2013-11" db="EMBL/GenBank/DDBJ databases">
        <title>The Genome Sequence of Phytophthora parasitica IAC_01/95.</title>
        <authorList>
            <consortium name="The Broad Institute Genomics Platform"/>
            <person name="Russ C."/>
            <person name="Tyler B."/>
            <person name="Panabieres F."/>
            <person name="Shan W."/>
            <person name="Tripathy S."/>
            <person name="Grunwald N."/>
            <person name="Machado M."/>
            <person name="Johnson C.S."/>
            <person name="Arredondo F."/>
            <person name="Hong C."/>
            <person name="Coffey M."/>
            <person name="Young S.K."/>
            <person name="Zeng Q."/>
            <person name="Gargeya S."/>
            <person name="Fitzgerald M."/>
            <person name="Abouelleil A."/>
            <person name="Alvarado L."/>
            <person name="Chapman S.B."/>
            <person name="Gainer-Dewar J."/>
            <person name="Goldberg J."/>
            <person name="Griggs A."/>
            <person name="Gujja S."/>
            <person name="Hansen M."/>
            <person name="Howarth C."/>
            <person name="Imamovic A."/>
            <person name="Ireland A."/>
            <person name="Larimer J."/>
            <person name="McCowan C."/>
            <person name="Murphy C."/>
            <person name="Pearson M."/>
            <person name="Poon T.W."/>
            <person name="Priest M."/>
            <person name="Roberts A."/>
            <person name="Saif S."/>
            <person name="Shea T."/>
            <person name="Sykes S."/>
            <person name="Wortman J."/>
            <person name="Nusbaum C."/>
            <person name="Birren B."/>
        </authorList>
    </citation>
    <scope>NUCLEOTIDE SEQUENCE [LARGE SCALE GENOMIC DNA]</scope>
    <source>
        <strain evidence="2">IAC_01/95</strain>
    </source>
</reference>
<dbReference type="EMBL" id="KI693355">
    <property type="protein sequence ID" value="ETM44452.1"/>
    <property type="molecule type" value="Genomic_DNA"/>
</dbReference>